<dbReference type="PROSITE" id="PS51462">
    <property type="entry name" value="NUDIX"/>
    <property type="match status" value="1"/>
</dbReference>
<reference evidence="2" key="1">
    <citation type="journal article" date="2020" name="Stud. Mycol.">
        <title>101 Dothideomycetes genomes: a test case for predicting lifestyles and emergence of pathogens.</title>
        <authorList>
            <person name="Haridas S."/>
            <person name="Albert R."/>
            <person name="Binder M."/>
            <person name="Bloem J."/>
            <person name="Labutti K."/>
            <person name="Salamov A."/>
            <person name="Andreopoulos B."/>
            <person name="Baker S."/>
            <person name="Barry K."/>
            <person name="Bills G."/>
            <person name="Bluhm B."/>
            <person name="Cannon C."/>
            <person name="Castanera R."/>
            <person name="Culley D."/>
            <person name="Daum C."/>
            <person name="Ezra D."/>
            <person name="Gonzalez J."/>
            <person name="Henrissat B."/>
            <person name="Kuo A."/>
            <person name="Liang C."/>
            <person name="Lipzen A."/>
            <person name="Lutzoni F."/>
            <person name="Magnuson J."/>
            <person name="Mondo S."/>
            <person name="Nolan M."/>
            <person name="Ohm R."/>
            <person name="Pangilinan J."/>
            <person name="Park H.-J."/>
            <person name="Ramirez L."/>
            <person name="Alfaro M."/>
            <person name="Sun H."/>
            <person name="Tritt A."/>
            <person name="Yoshinaga Y."/>
            <person name="Zwiers L.-H."/>
            <person name="Turgeon B."/>
            <person name="Goodwin S."/>
            <person name="Spatafora J."/>
            <person name="Crous P."/>
            <person name="Grigoriev I."/>
        </authorList>
    </citation>
    <scope>NUCLEOTIDE SEQUENCE</scope>
    <source>
        <strain evidence="2">ATCC 16933</strain>
    </source>
</reference>
<evidence type="ECO:0000259" key="1">
    <source>
        <dbReference type="PROSITE" id="PS51462"/>
    </source>
</evidence>
<accession>A0A6A6NZI9</accession>
<dbReference type="FunFam" id="3.90.79.10:FF:000019">
    <property type="entry name" value="Thiamin pyrophosphokinase, putative"/>
    <property type="match status" value="1"/>
</dbReference>
<dbReference type="AlphaFoldDB" id="A0A6A6NZI9"/>
<gene>
    <name evidence="2" type="ORF">BDY21DRAFT_344973</name>
</gene>
<evidence type="ECO:0000313" key="2">
    <source>
        <dbReference type="EMBL" id="KAF2457116.1"/>
    </source>
</evidence>
<dbReference type="Gene3D" id="3.90.79.10">
    <property type="entry name" value="Nucleoside Triphosphate Pyrophosphohydrolase"/>
    <property type="match status" value="1"/>
</dbReference>
<dbReference type="EMBL" id="MU001681">
    <property type="protein sequence ID" value="KAF2457116.1"/>
    <property type="molecule type" value="Genomic_DNA"/>
</dbReference>
<dbReference type="PANTHER" id="PTHR13622">
    <property type="entry name" value="THIAMIN PYROPHOSPHOKINASE"/>
    <property type="match status" value="1"/>
</dbReference>
<dbReference type="OrthoDB" id="10261522at2759"/>
<dbReference type="Pfam" id="PF00293">
    <property type="entry name" value="NUDIX"/>
    <property type="match status" value="1"/>
</dbReference>
<dbReference type="GO" id="GO:0044715">
    <property type="term" value="F:8-oxo-dGDP phosphatase activity"/>
    <property type="evidence" value="ECO:0007669"/>
    <property type="project" value="UniProtKB-ARBA"/>
</dbReference>
<dbReference type="Proteomes" id="UP000799766">
    <property type="component" value="Unassembled WGS sequence"/>
</dbReference>
<keyword evidence="3" id="KW-1185">Reference proteome</keyword>
<sequence length="323" mass="36390">MATKAFIDLVAECDNFPYDEQYASKFYKLYLPHDDRPHGYMLPEVVRKMPWTPSFRIDYDAHTVSLQDPSSSSHVDLTSFCNAELATTVNAAIDANLFAIIHGQHSEPFAILGANNPIVHMERFAAPLFGIVMRGAHATAYTRSRATGEMKLWIPRRSPLMFTYPGKLDSTVAGGVRAGEGPLEAIVHEAAEEASLPEELVRRDVRAAGTLTYMSETRAGYAQGAEVGLAAPDCVYLYDLEVAEDVVLKPRDDEVKEFYLWGVEETKRALLNEEFKTNSAVVMIDFFVRHGIITQENEKDYVEIIVRMHRKLPFPTTPRPHWH</sequence>
<dbReference type="InterPro" id="IPR000086">
    <property type="entry name" value="NUDIX_hydrolase_dom"/>
</dbReference>
<evidence type="ECO:0000313" key="3">
    <source>
        <dbReference type="Proteomes" id="UP000799766"/>
    </source>
</evidence>
<dbReference type="InterPro" id="IPR015797">
    <property type="entry name" value="NUDIX_hydrolase-like_dom_sf"/>
</dbReference>
<feature type="domain" description="Nudix hydrolase" evidence="1">
    <location>
        <begin position="133"/>
        <end position="285"/>
    </location>
</feature>
<proteinExistence type="predicted"/>
<organism evidence="2 3">
    <name type="scientific">Lineolata rhizophorae</name>
    <dbReference type="NCBI Taxonomy" id="578093"/>
    <lineage>
        <taxon>Eukaryota</taxon>
        <taxon>Fungi</taxon>
        <taxon>Dikarya</taxon>
        <taxon>Ascomycota</taxon>
        <taxon>Pezizomycotina</taxon>
        <taxon>Dothideomycetes</taxon>
        <taxon>Dothideomycetes incertae sedis</taxon>
        <taxon>Lineolatales</taxon>
        <taxon>Lineolataceae</taxon>
        <taxon>Lineolata</taxon>
    </lineage>
</organism>
<name>A0A6A6NZI9_9PEZI</name>
<dbReference type="PANTHER" id="PTHR13622:SF8">
    <property type="entry name" value="THIAMIN PYROPHOSPHOKINASE 1"/>
    <property type="match status" value="1"/>
</dbReference>
<dbReference type="CDD" id="cd03676">
    <property type="entry name" value="NUDIX_Tnr3_like"/>
    <property type="match status" value="1"/>
</dbReference>
<dbReference type="SUPFAM" id="SSF55811">
    <property type="entry name" value="Nudix"/>
    <property type="match status" value="1"/>
</dbReference>
<protein>
    <recommendedName>
        <fullName evidence="1">Nudix hydrolase domain-containing protein</fullName>
    </recommendedName>
</protein>